<evidence type="ECO:0000313" key="4">
    <source>
        <dbReference type="Proteomes" id="UP000533476"/>
    </source>
</evidence>
<dbReference type="Proteomes" id="UP000533476">
    <property type="component" value="Unassembled WGS sequence"/>
</dbReference>
<dbReference type="SUPFAM" id="SSF50118">
    <property type="entry name" value="Cell growth inhibitor/plasmid maintenance toxic component"/>
    <property type="match status" value="1"/>
</dbReference>
<dbReference type="InterPro" id="IPR003477">
    <property type="entry name" value="PemK-like"/>
</dbReference>
<proteinExistence type="inferred from homology"/>
<keyword evidence="4" id="KW-1185">Reference proteome</keyword>
<accession>A0A7Y0L9I0</accession>
<comment type="similarity">
    <text evidence="1">Belongs to the PemK/MazF family.</text>
</comment>
<keyword evidence="2" id="KW-1277">Toxin-antitoxin system</keyword>
<name>A0A7Y0L9I0_9FIRM</name>
<dbReference type="AlphaFoldDB" id="A0A7Y0L9I0"/>
<gene>
    <name evidence="3" type="ORF">HIJ39_19000</name>
</gene>
<evidence type="ECO:0000256" key="1">
    <source>
        <dbReference type="ARBA" id="ARBA00007521"/>
    </source>
</evidence>
<evidence type="ECO:0000256" key="2">
    <source>
        <dbReference type="ARBA" id="ARBA00022649"/>
    </source>
</evidence>
<reference evidence="3 4" key="1">
    <citation type="submission" date="2020-04" db="EMBL/GenBank/DDBJ databases">
        <authorList>
            <person name="Zhang R."/>
            <person name="Schippers A."/>
        </authorList>
    </citation>
    <scope>NUCLEOTIDE SEQUENCE [LARGE SCALE GENOMIC DNA]</scope>
    <source>
        <strain evidence="3 4">DSM 109850</strain>
    </source>
</reference>
<dbReference type="Pfam" id="PF02452">
    <property type="entry name" value="PemK_toxin"/>
    <property type="match status" value="1"/>
</dbReference>
<organism evidence="3 4">
    <name type="scientific">Sulfobacillus harzensis</name>
    <dbReference type="NCBI Taxonomy" id="2729629"/>
    <lineage>
        <taxon>Bacteria</taxon>
        <taxon>Bacillati</taxon>
        <taxon>Bacillota</taxon>
        <taxon>Clostridia</taxon>
        <taxon>Eubacteriales</taxon>
        <taxon>Clostridiales Family XVII. Incertae Sedis</taxon>
        <taxon>Sulfobacillus</taxon>
    </lineage>
</organism>
<comment type="caution">
    <text evidence="3">The sequence shown here is derived from an EMBL/GenBank/DDBJ whole genome shotgun (WGS) entry which is preliminary data.</text>
</comment>
<dbReference type="EMBL" id="JABBVZ010000109">
    <property type="protein sequence ID" value="NMP24414.1"/>
    <property type="molecule type" value="Genomic_DNA"/>
</dbReference>
<dbReference type="GO" id="GO:0003677">
    <property type="term" value="F:DNA binding"/>
    <property type="evidence" value="ECO:0007669"/>
    <property type="project" value="InterPro"/>
</dbReference>
<sequence length="71" mass="8137">MTLLLTSQEPKKKYTHHIEIDPVPGLARDHWASSYEVRSVDKLRTQLKTHRVSGDTLDRISDAIVKTLALR</sequence>
<protein>
    <submittedName>
        <fullName evidence="3">Uncharacterized protein</fullName>
    </submittedName>
</protein>
<dbReference type="RefSeq" id="WP_169102513.1">
    <property type="nucleotide sequence ID" value="NZ_JABBVZ010000109.1"/>
</dbReference>
<dbReference type="InterPro" id="IPR011067">
    <property type="entry name" value="Plasmid_toxin/cell-grow_inhib"/>
</dbReference>
<evidence type="ECO:0000313" key="3">
    <source>
        <dbReference type="EMBL" id="NMP24414.1"/>
    </source>
</evidence>
<dbReference type="Gene3D" id="2.30.30.110">
    <property type="match status" value="1"/>
</dbReference>